<dbReference type="Proteomes" id="UP000467252">
    <property type="component" value="Chromosome"/>
</dbReference>
<evidence type="ECO:0000313" key="2">
    <source>
        <dbReference type="EMBL" id="BBY82241.1"/>
    </source>
</evidence>
<dbReference type="AlphaFoldDB" id="A0A7I7UN20"/>
<evidence type="ECO:0000313" key="3">
    <source>
        <dbReference type="Proteomes" id="UP000467252"/>
    </source>
</evidence>
<reference evidence="2 3" key="1">
    <citation type="journal article" date="2019" name="Emerg. Microbes Infect.">
        <title>Comprehensive subspecies identification of 175 nontuberculous mycobacteria species based on 7547 genomic profiles.</title>
        <authorList>
            <person name="Matsumoto Y."/>
            <person name="Kinjo T."/>
            <person name="Motooka D."/>
            <person name="Nabeya D."/>
            <person name="Jung N."/>
            <person name="Uechi K."/>
            <person name="Horii T."/>
            <person name="Iida T."/>
            <person name="Fujita J."/>
            <person name="Nakamura S."/>
        </authorList>
    </citation>
    <scope>NUCLEOTIDE SEQUENCE [LARGE SCALE GENOMIC DNA]</scope>
    <source>
        <strain evidence="2 3">JCM 6370</strain>
    </source>
</reference>
<name>A0A7I7UN20_MYCPV</name>
<protein>
    <submittedName>
        <fullName evidence="2">Uncharacterized protein</fullName>
    </submittedName>
</protein>
<gene>
    <name evidence="2" type="ORF">MPUL_33990</name>
</gene>
<organism evidence="2 3">
    <name type="scientific">Mycolicibacterium pulveris</name>
    <name type="common">Mycobacterium pulveris</name>
    <dbReference type="NCBI Taxonomy" id="36813"/>
    <lineage>
        <taxon>Bacteria</taxon>
        <taxon>Bacillati</taxon>
        <taxon>Actinomycetota</taxon>
        <taxon>Actinomycetes</taxon>
        <taxon>Mycobacteriales</taxon>
        <taxon>Mycobacteriaceae</taxon>
        <taxon>Mycolicibacterium</taxon>
    </lineage>
</organism>
<accession>A0A7I7UN20</accession>
<sequence length="61" mass="6085">MFGCGELAWPPVGPPHSLPLTPGGHKLGLSPVVWESAGADVCAESDAEVGVAADPGEFGTI</sequence>
<proteinExistence type="predicted"/>
<feature type="region of interest" description="Disordered" evidence="1">
    <location>
        <begin position="1"/>
        <end position="21"/>
    </location>
</feature>
<dbReference type="EMBL" id="AP022599">
    <property type="protein sequence ID" value="BBY82241.1"/>
    <property type="molecule type" value="Genomic_DNA"/>
</dbReference>
<keyword evidence="3" id="KW-1185">Reference proteome</keyword>
<evidence type="ECO:0000256" key="1">
    <source>
        <dbReference type="SAM" id="MobiDB-lite"/>
    </source>
</evidence>